<name>A0ABD5QH08_9EURY</name>
<gene>
    <name evidence="2" type="ORF">ACFPFO_14540</name>
</gene>
<accession>A0ABD5QH08</accession>
<evidence type="ECO:0000313" key="3">
    <source>
        <dbReference type="Proteomes" id="UP001595925"/>
    </source>
</evidence>
<dbReference type="EMBL" id="JBHSJG010000038">
    <property type="protein sequence ID" value="MFC4988960.1"/>
    <property type="molecule type" value="Genomic_DNA"/>
</dbReference>
<dbReference type="RefSeq" id="WP_263623655.1">
    <property type="nucleotide sequence ID" value="NZ_JAIVEF010000006.1"/>
</dbReference>
<dbReference type="Proteomes" id="UP001595925">
    <property type="component" value="Unassembled WGS sequence"/>
</dbReference>
<sequence>MTADVAYPSVELVCGLHDQIVREGDDTEPGIRSENVTGSALHYV</sequence>
<evidence type="ECO:0000313" key="2">
    <source>
        <dbReference type="EMBL" id="MFC4988960.1"/>
    </source>
</evidence>
<keyword evidence="3" id="KW-1185">Reference proteome</keyword>
<comment type="caution">
    <text evidence="2">The sequence shown here is derived from an EMBL/GenBank/DDBJ whole genome shotgun (WGS) entry which is preliminary data.</text>
</comment>
<protein>
    <submittedName>
        <fullName evidence="2">Uncharacterized protein</fullName>
    </submittedName>
</protein>
<reference evidence="2 3" key="1">
    <citation type="journal article" date="2019" name="Int. J. Syst. Evol. Microbiol.">
        <title>The Global Catalogue of Microorganisms (GCM) 10K type strain sequencing project: providing services to taxonomists for standard genome sequencing and annotation.</title>
        <authorList>
            <consortium name="The Broad Institute Genomics Platform"/>
            <consortium name="The Broad Institute Genome Sequencing Center for Infectious Disease"/>
            <person name="Wu L."/>
            <person name="Ma J."/>
        </authorList>
    </citation>
    <scope>NUCLEOTIDE SEQUENCE [LARGE SCALE GENOMIC DNA]</scope>
    <source>
        <strain evidence="2 3">CGMCC 1.15824</strain>
    </source>
</reference>
<feature type="region of interest" description="Disordered" evidence="1">
    <location>
        <begin position="25"/>
        <end position="44"/>
    </location>
</feature>
<organism evidence="2 3">
    <name type="scientific">Saliphagus infecundisoli</name>
    <dbReference type="NCBI Taxonomy" id="1849069"/>
    <lineage>
        <taxon>Archaea</taxon>
        <taxon>Methanobacteriati</taxon>
        <taxon>Methanobacteriota</taxon>
        <taxon>Stenosarchaea group</taxon>
        <taxon>Halobacteria</taxon>
        <taxon>Halobacteriales</taxon>
        <taxon>Natrialbaceae</taxon>
        <taxon>Saliphagus</taxon>
    </lineage>
</organism>
<dbReference type="AlphaFoldDB" id="A0ABD5QH08"/>
<proteinExistence type="predicted"/>
<evidence type="ECO:0000256" key="1">
    <source>
        <dbReference type="SAM" id="MobiDB-lite"/>
    </source>
</evidence>